<feature type="transmembrane region" description="Helical" evidence="7">
    <location>
        <begin position="200"/>
        <end position="222"/>
    </location>
</feature>
<dbReference type="SUPFAM" id="SSF103473">
    <property type="entry name" value="MFS general substrate transporter"/>
    <property type="match status" value="1"/>
</dbReference>
<dbReference type="CDD" id="cd17325">
    <property type="entry name" value="MFS_MdtG_SLC18_like"/>
    <property type="match status" value="1"/>
</dbReference>
<dbReference type="InterPro" id="IPR020846">
    <property type="entry name" value="MFS_dom"/>
</dbReference>
<evidence type="ECO:0000256" key="5">
    <source>
        <dbReference type="ARBA" id="ARBA00022989"/>
    </source>
</evidence>
<feature type="domain" description="Major facilitator superfamily (MFS) profile" evidence="8">
    <location>
        <begin position="1"/>
        <end position="383"/>
    </location>
</feature>
<protein>
    <submittedName>
        <fullName evidence="9">MFS transporter</fullName>
    </submittedName>
</protein>
<feature type="transmembrane region" description="Helical" evidence="7">
    <location>
        <begin position="94"/>
        <end position="116"/>
    </location>
</feature>
<dbReference type="RefSeq" id="WP_280607166.1">
    <property type="nucleotide sequence ID" value="NZ_CP123639.1"/>
</dbReference>
<dbReference type="PANTHER" id="PTHR43124:SF3">
    <property type="entry name" value="CHLORAMPHENICOL EFFLUX PUMP RV0191"/>
    <property type="match status" value="1"/>
</dbReference>
<evidence type="ECO:0000256" key="1">
    <source>
        <dbReference type="ARBA" id="ARBA00004651"/>
    </source>
</evidence>
<keyword evidence="10" id="KW-1185">Reference proteome</keyword>
<feature type="transmembrane region" description="Helical" evidence="7">
    <location>
        <begin position="39"/>
        <end position="57"/>
    </location>
</feature>
<proteinExistence type="predicted"/>
<feature type="transmembrane region" description="Helical" evidence="7">
    <location>
        <begin position="242"/>
        <end position="263"/>
    </location>
</feature>
<evidence type="ECO:0000313" key="10">
    <source>
        <dbReference type="Proteomes" id="UP001565236"/>
    </source>
</evidence>
<accession>A0ABV4DUA1</accession>
<evidence type="ECO:0000256" key="2">
    <source>
        <dbReference type="ARBA" id="ARBA00022448"/>
    </source>
</evidence>
<feature type="transmembrane region" description="Helical" evidence="7">
    <location>
        <begin position="155"/>
        <end position="176"/>
    </location>
</feature>
<gene>
    <name evidence="9" type="ORF">AALT52_08650</name>
</gene>
<evidence type="ECO:0000256" key="4">
    <source>
        <dbReference type="ARBA" id="ARBA00022692"/>
    </source>
</evidence>
<evidence type="ECO:0000259" key="8">
    <source>
        <dbReference type="PROSITE" id="PS50850"/>
    </source>
</evidence>
<dbReference type="InterPro" id="IPR050189">
    <property type="entry name" value="MFS_Efflux_Transporters"/>
</dbReference>
<name>A0ABV4DUA1_9LACO</name>
<comment type="subcellular location">
    <subcellularLocation>
        <location evidence="1">Cell membrane</location>
        <topology evidence="1">Multi-pass membrane protein</topology>
    </subcellularLocation>
</comment>
<sequence length="386" mass="41775">MQQRKLFFMLVASFNLAANYAHPITPTYFKLLGLDSAMFGYAFALMSLGMFVASPLFGKLSNKYASKTLMGLGSLGYSLAQVIFAVAHSPSLILGGRFFAGFSCASFFVGALAYITNTTTAKTRGADLTLNAAIQTVFSALGYFVGGLVGDYDLMLAFGLQIGQLFLTGILFYFCLQNDLKVSDTVSSKKTSAQTKRRPALAPLVWGLLAVSALTFLGYTSFDQSFNYYLKDIFDLSTSYNGTFKGAVGLISLGANLTLGLYLVKKPHLKQNTSLILVLCAVFMGCVCLTYDLKWFFLANLIFYGLYAISVPLVQELITNQATKDNQGQILGAYQASQSFGRIFGAFLAGILYDQAPLSPFILGASSFLLAAILVIILPLSKKKPV</sequence>
<dbReference type="PANTHER" id="PTHR43124">
    <property type="entry name" value="PURINE EFFLUX PUMP PBUE"/>
    <property type="match status" value="1"/>
</dbReference>
<evidence type="ECO:0000313" key="9">
    <source>
        <dbReference type="EMBL" id="MEY8662956.1"/>
    </source>
</evidence>
<dbReference type="InterPro" id="IPR011701">
    <property type="entry name" value="MFS"/>
</dbReference>
<keyword evidence="6 7" id="KW-0472">Membrane</keyword>
<keyword evidence="3" id="KW-1003">Cell membrane</keyword>
<dbReference type="Pfam" id="PF07690">
    <property type="entry name" value="MFS_1"/>
    <property type="match status" value="1"/>
</dbReference>
<dbReference type="InterPro" id="IPR036259">
    <property type="entry name" value="MFS_trans_sf"/>
</dbReference>
<feature type="transmembrane region" description="Helical" evidence="7">
    <location>
        <begin position="69"/>
        <end position="88"/>
    </location>
</feature>
<keyword evidence="4 7" id="KW-0812">Transmembrane</keyword>
<feature type="transmembrane region" description="Helical" evidence="7">
    <location>
        <begin position="330"/>
        <end position="352"/>
    </location>
</feature>
<reference evidence="9 10" key="1">
    <citation type="submission" date="2024-03" db="EMBL/GenBank/DDBJ databases">
        <title>Mouse gut bacterial collection (mGBC) of GemPharmatech.</title>
        <authorList>
            <person name="He Y."/>
            <person name="Dong L."/>
            <person name="Wu D."/>
            <person name="Gao X."/>
            <person name="Lin Z."/>
        </authorList>
    </citation>
    <scope>NUCLEOTIDE SEQUENCE [LARGE SCALE GENOMIC DNA]</scope>
    <source>
        <strain evidence="9 10">15-30</strain>
    </source>
</reference>
<dbReference type="PROSITE" id="PS50850">
    <property type="entry name" value="MFS"/>
    <property type="match status" value="1"/>
</dbReference>
<feature type="transmembrane region" description="Helical" evidence="7">
    <location>
        <begin position="299"/>
        <end position="318"/>
    </location>
</feature>
<dbReference type="EMBL" id="JBCLUF010000036">
    <property type="protein sequence ID" value="MEY8662956.1"/>
    <property type="molecule type" value="Genomic_DNA"/>
</dbReference>
<comment type="caution">
    <text evidence="9">The sequence shown here is derived from an EMBL/GenBank/DDBJ whole genome shotgun (WGS) entry which is preliminary data.</text>
</comment>
<keyword evidence="5 7" id="KW-1133">Transmembrane helix</keyword>
<dbReference type="Gene3D" id="1.20.1250.20">
    <property type="entry name" value="MFS general substrate transporter like domains"/>
    <property type="match status" value="1"/>
</dbReference>
<feature type="transmembrane region" description="Helical" evidence="7">
    <location>
        <begin position="275"/>
        <end position="293"/>
    </location>
</feature>
<evidence type="ECO:0000256" key="7">
    <source>
        <dbReference type="SAM" id="Phobius"/>
    </source>
</evidence>
<evidence type="ECO:0000256" key="6">
    <source>
        <dbReference type="ARBA" id="ARBA00023136"/>
    </source>
</evidence>
<evidence type="ECO:0000256" key="3">
    <source>
        <dbReference type="ARBA" id="ARBA00022475"/>
    </source>
</evidence>
<dbReference type="Proteomes" id="UP001565236">
    <property type="component" value="Unassembled WGS sequence"/>
</dbReference>
<organism evidence="9 10">
    <name type="scientific">Ligilactobacillus faecis</name>
    <dbReference type="NCBI Taxonomy" id="762833"/>
    <lineage>
        <taxon>Bacteria</taxon>
        <taxon>Bacillati</taxon>
        <taxon>Bacillota</taxon>
        <taxon>Bacilli</taxon>
        <taxon>Lactobacillales</taxon>
        <taxon>Lactobacillaceae</taxon>
        <taxon>Ligilactobacillus</taxon>
    </lineage>
</organism>
<keyword evidence="2" id="KW-0813">Transport</keyword>
<feature type="transmembrane region" description="Helical" evidence="7">
    <location>
        <begin position="128"/>
        <end position="149"/>
    </location>
</feature>
<feature type="transmembrane region" description="Helical" evidence="7">
    <location>
        <begin position="358"/>
        <end position="380"/>
    </location>
</feature>